<proteinExistence type="predicted"/>
<organism evidence="1 2">
    <name type="scientific">Streptomyces antimycoticus</name>
    <dbReference type="NCBI Taxonomy" id="68175"/>
    <lineage>
        <taxon>Bacteria</taxon>
        <taxon>Bacillati</taxon>
        <taxon>Actinomycetota</taxon>
        <taxon>Actinomycetes</taxon>
        <taxon>Kitasatosporales</taxon>
        <taxon>Streptomycetaceae</taxon>
        <taxon>Streptomyces</taxon>
        <taxon>Streptomyces violaceusniger group</taxon>
    </lineage>
</organism>
<reference evidence="1 2" key="1">
    <citation type="journal article" date="2020" name="Int. J. Syst. Evol. Microbiol.">
        <title>Reclassification of Streptomyces castelarensis and Streptomyces sporoclivatus as later heterotypic synonyms of Streptomyces antimycoticus.</title>
        <authorList>
            <person name="Komaki H."/>
            <person name="Tamura T."/>
        </authorList>
    </citation>
    <scope>NUCLEOTIDE SEQUENCE [LARGE SCALE GENOMIC DNA]</scope>
    <source>
        <strain evidence="1 2">NBRC 12839</strain>
    </source>
</reference>
<gene>
    <name evidence="1" type="ORF">SANT12839_008880</name>
</gene>
<keyword evidence="2" id="KW-1185">Reference proteome</keyword>
<evidence type="ECO:0000313" key="1">
    <source>
        <dbReference type="EMBL" id="GDY40006.1"/>
    </source>
</evidence>
<dbReference type="Proteomes" id="UP000299290">
    <property type="component" value="Unassembled WGS sequence"/>
</dbReference>
<sequence>MELSALHTGLQVAAEQPFDGVQPLVERLAGEADLVTALDALTAAGAGGWDA</sequence>
<name>A0A4D4K012_9ACTN</name>
<dbReference type="AlphaFoldDB" id="A0A4D4K012"/>
<dbReference type="EMBL" id="BJHV01000001">
    <property type="protein sequence ID" value="GDY40006.1"/>
    <property type="molecule type" value="Genomic_DNA"/>
</dbReference>
<evidence type="ECO:0000313" key="2">
    <source>
        <dbReference type="Proteomes" id="UP000299290"/>
    </source>
</evidence>
<comment type="caution">
    <text evidence="1">The sequence shown here is derived from an EMBL/GenBank/DDBJ whole genome shotgun (WGS) entry which is preliminary data.</text>
</comment>
<protein>
    <submittedName>
        <fullName evidence="1">Uncharacterized protein</fullName>
    </submittedName>
</protein>
<accession>A0A4D4K012</accession>